<dbReference type="GO" id="GO:0000976">
    <property type="term" value="F:transcription cis-regulatory region binding"/>
    <property type="evidence" value="ECO:0007669"/>
    <property type="project" value="TreeGrafter"/>
</dbReference>
<keyword evidence="5" id="KW-1185">Reference proteome</keyword>
<comment type="caution">
    <text evidence="4">The sequence shown here is derived from an EMBL/GenBank/DDBJ whole genome shotgun (WGS) entry which is preliminary data.</text>
</comment>
<evidence type="ECO:0000313" key="5">
    <source>
        <dbReference type="Proteomes" id="UP000630097"/>
    </source>
</evidence>
<dbReference type="InterPro" id="IPR050109">
    <property type="entry name" value="HTH-type_TetR-like_transc_reg"/>
</dbReference>
<dbReference type="Pfam" id="PF00440">
    <property type="entry name" value="TetR_N"/>
    <property type="match status" value="1"/>
</dbReference>
<dbReference type="Proteomes" id="UP000630097">
    <property type="component" value="Unassembled WGS sequence"/>
</dbReference>
<feature type="domain" description="HTH tetR-type" evidence="3">
    <location>
        <begin position="12"/>
        <end position="72"/>
    </location>
</feature>
<keyword evidence="1 2" id="KW-0238">DNA-binding</keyword>
<dbReference type="GO" id="GO:0003700">
    <property type="term" value="F:DNA-binding transcription factor activity"/>
    <property type="evidence" value="ECO:0007669"/>
    <property type="project" value="TreeGrafter"/>
</dbReference>
<accession>A0A8J3PTN2</accession>
<dbReference type="EMBL" id="BONV01000014">
    <property type="protein sequence ID" value="GIG80426.1"/>
    <property type="molecule type" value="Genomic_DNA"/>
</dbReference>
<protein>
    <submittedName>
        <fullName evidence="4">TetR family transcriptional regulator</fullName>
    </submittedName>
</protein>
<evidence type="ECO:0000256" key="1">
    <source>
        <dbReference type="ARBA" id="ARBA00023125"/>
    </source>
</evidence>
<dbReference type="RefSeq" id="WP_203883839.1">
    <property type="nucleotide sequence ID" value="NZ_BAABHH010000012.1"/>
</dbReference>
<organism evidence="4 5">
    <name type="scientific">Planotetraspora kaengkrachanensis</name>
    <dbReference type="NCBI Taxonomy" id="575193"/>
    <lineage>
        <taxon>Bacteria</taxon>
        <taxon>Bacillati</taxon>
        <taxon>Actinomycetota</taxon>
        <taxon>Actinomycetes</taxon>
        <taxon>Streptosporangiales</taxon>
        <taxon>Streptosporangiaceae</taxon>
        <taxon>Planotetraspora</taxon>
    </lineage>
</organism>
<dbReference type="PANTHER" id="PTHR30055:SF209">
    <property type="entry name" value="POSSIBLE TRANSCRIPTIONAL REGULATORY PROTEIN (PROBABLY TETR-FAMILY)"/>
    <property type="match status" value="1"/>
</dbReference>
<evidence type="ECO:0000256" key="2">
    <source>
        <dbReference type="PROSITE-ProRule" id="PRU00335"/>
    </source>
</evidence>
<gene>
    <name evidence="4" type="ORF">Pka01_35530</name>
</gene>
<proteinExistence type="predicted"/>
<feature type="DNA-binding region" description="H-T-H motif" evidence="2">
    <location>
        <begin position="35"/>
        <end position="54"/>
    </location>
</feature>
<dbReference type="PROSITE" id="PS50977">
    <property type="entry name" value="HTH_TETR_2"/>
    <property type="match status" value="1"/>
</dbReference>
<dbReference type="Gene3D" id="1.10.357.10">
    <property type="entry name" value="Tetracycline Repressor, domain 2"/>
    <property type="match status" value="1"/>
</dbReference>
<sequence length="215" mass="22796">MAEARPERADAARNRRAILRATEELLARHRPDQISMEQIAAAAGVGKGTVFHRFGSRMGLMVELMRERAYALEGAVTTGPPPLGPGAPPEERLMAFLDAIVDVVGRNKGLLAALGHAATAAPRPAREQGEHRDEAGGEHPLHRFWHGHISALITARRPDLDGELLAHILLGSIQSEPVLRLLERGETSRLAASLRAVAAGVLAAPASGDPPGTSA</sequence>
<evidence type="ECO:0000313" key="4">
    <source>
        <dbReference type="EMBL" id="GIG80426.1"/>
    </source>
</evidence>
<dbReference type="SUPFAM" id="SSF46689">
    <property type="entry name" value="Homeodomain-like"/>
    <property type="match status" value="1"/>
</dbReference>
<dbReference type="AlphaFoldDB" id="A0A8J3PTN2"/>
<dbReference type="InterPro" id="IPR009057">
    <property type="entry name" value="Homeodomain-like_sf"/>
</dbReference>
<reference evidence="4 5" key="1">
    <citation type="submission" date="2021-01" db="EMBL/GenBank/DDBJ databases">
        <title>Whole genome shotgun sequence of Planotetraspora kaengkrachanensis NBRC 104272.</title>
        <authorList>
            <person name="Komaki H."/>
            <person name="Tamura T."/>
        </authorList>
    </citation>
    <scope>NUCLEOTIDE SEQUENCE [LARGE SCALE GENOMIC DNA]</scope>
    <source>
        <strain evidence="4 5">NBRC 104272</strain>
    </source>
</reference>
<dbReference type="PANTHER" id="PTHR30055">
    <property type="entry name" value="HTH-TYPE TRANSCRIPTIONAL REGULATOR RUTR"/>
    <property type="match status" value="1"/>
</dbReference>
<dbReference type="InterPro" id="IPR001647">
    <property type="entry name" value="HTH_TetR"/>
</dbReference>
<evidence type="ECO:0000259" key="3">
    <source>
        <dbReference type="PROSITE" id="PS50977"/>
    </source>
</evidence>
<name>A0A8J3PTN2_9ACTN</name>